<dbReference type="AlphaFoldDB" id="A0A2I0IN09"/>
<sequence length="130" mass="14164">MPGQGLLLPATRSAAAVGLGPAGKVSSGSGFRSSLPLRFPEAMESPVLRILWVLEELGCLSSRITKAPLLLVSTMTFCLGSHRRHLMMESRSELQERSCYLFCRYSNRPSLVVGLGLLGLVTYSWPDRPA</sequence>
<organism evidence="1 2">
    <name type="scientific">Punica granatum</name>
    <name type="common">Pomegranate</name>
    <dbReference type="NCBI Taxonomy" id="22663"/>
    <lineage>
        <taxon>Eukaryota</taxon>
        <taxon>Viridiplantae</taxon>
        <taxon>Streptophyta</taxon>
        <taxon>Embryophyta</taxon>
        <taxon>Tracheophyta</taxon>
        <taxon>Spermatophyta</taxon>
        <taxon>Magnoliopsida</taxon>
        <taxon>eudicotyledons</taxon>
        <taxon>Gunneridae</taxon>
        <taxon>Pentapetalae</taxon>
        <taxon>rosids</taxon>
        <taxon>malvids</taxon>
        <taxon>Myrtales</taxon>
        <taxon>Lythraceae</taxon>
        <taxon>Punica</taxon>
    </lineage>
</organism>
<dbReference type="Proteomes" id="UP000233551">
    <property type="component" value="Unassembled WGS sequence"/>
</dbReference>
<accession>A0A2I0IN09</accession>
<evidence type="ECO:0000313" key="1">
    <source>
        <dbReference type="EMBL" id="PKI45070.1"/>
    </source>
</evidence>
<evidence type="ECO:0000313" key="2">
    <source>
        <dbReference type="Proteomes" id="UP000233551"/>
    </source>
</evidence>
<comment type="caution">
    <text evidence="1">The sequence shown here is derived from an EMBL/GenBank/DDBJ whole genome shotgun (WGS) entry which is preliminary data.</text>
</comment>
<proteinExistence type="predicted"/>
<gene>
    <name evidence="1" type="ORF">CRG98_034532</name>
</gene>
<reference evidence="1 2" key="1">
    <citation type="submission" date="2017-11" db="EMBL/GenBank/DDBJ databases">
        <title>De-novo sequencing of pomegranate (Punica granatum L.) genome.</title>
        <authorList>
            <person name="Akparov Z."/>
            <person name="Amiraslanov A."/>
            <person name="Hajiyeva S."/>
            <person name="Abbasov M."/>
            <person name="Kaur K."/>
            <person name="Hamwieh A."/>
            <person name="Solovyev V."/>
            <person name="Salamov A."/>
            <person name="Braich B."/>
            <person name="Kosarev P."/>
            <person name="Mahmoud A."/>
            <person name="Hajiyev E."/>
            <person name="Babayeva S."/>
            <person name="Izzatullayeva V."/>
            <person name="Mammadov A."/>
            <person name="Mammadov A."/>
            <person name="Sharifova S."/>
            <person name="Ojaghi J."/>
            <person name="Eynullazada K."/>
            <person name="Bayramov B."/>
            <person name="Abdulazimova A."/>
            <person name="Shahmuradov I."/>
        </authorList>
    </citation>
    <scope>NUCLEOTIDE SEQUENCE [LARGE SCALE GENOMIC DNA]</scope>
    <source>
        <strain evidence="2">cv. AG2017</strain>
        <tissue evidence="1">Leaf</tissue>
    </source>
</reference>
<name>A0A2I0IN09_PUNGR</name>
<protein>
    <submittedName>
        <fullName evidence="1">Uncharacterized protein</fullName>
    </submittedName>
</protein>
<keyword evidence="2" id="KW-1185">Reference proteome</keyword>
<dbReference type="EMBL" id="PGOL01002781">
    <property type="protein sequence ID" value="PKI45070.1"/>
    <property type="molecule type" value="Genomic_DNA"/>
</dbReference>